<dbReference type="Gramene" id="OE9A002941T1">
    <property type="protein sequence ID" value="OE9A002941C1"/>
    <property type="gene ID" value="OE9A002941"/>
</dbReference>
<proteinExistence type="predicted"/>
<sequence>MEVDLYYVTTVVPTLGGCGGVDCWWCATVHYWRPSPQQETTVELILTIVVGDHTIPPPTAHSGRSALSLNPLPGYSTARDSRMTIGDLFEGPGQA</sequence>
<protein>
    <submittedName>
        <fullName evidence="1">Uncharacterized protein</fullName>
    </submittedName>
</protein>
<dbReference type="Proteomes" id="UP000594638">
    <property type="component" value="Unassembled WGS sequence"/>
</dbReference>
<name>A0A8S0S8Z4_OLEEU</name>
<evidence type="ECO:0000313" key="1">
    <source>
        <dbReference type="EMBL" id="CAA2988591.1"/>
    </source>
</evidence>
<accession>A0A8S0S8Z4</accession>
<reference evidence="1 2" key="1">
    <citation type="submission" date="2019-12" db="EMBL/GenBank/DDBJ databases">
        <authorList>
            <person name="Alioto T."/>
            <person name="Alioto T."/>
            <person name="Gomez Garrido J."/>
        </authorList>
    </citation>
    <scope>NUCLEOTIDE SEQUENCE [LARGE SCALE GENOMIC DNA]</scope>
</reference>
<dbReference type="EMBL" id="CACTIH010004007">
    <property type="protein sequence ID" value="CAA2988591.1"/>
    <property type="molecule type" value="Genomic_DNA"/>
</dbReference>
<evidence type="ECO:0000313" key="2">
    <source>
        <dbReference type="Proteomes" id="UP000594638"/>
    </source>
</evidence>
<organism evidence="1 2">
    <name type="scientific">Olea europaea subsp. europaea</name>
    <dbReference type="NCBI Taxonomy" id="158383"/>
    <lineage>
        <taxon>Eukaryota</taxon>
        <taxon>Viridiplantae</taxon>
        <taxon>Streptophyta</taxon>
        <taxon>Embryophyta</taxon>
        <taxon>Tracheophyta</taxon>
        <taxon>Spermatophyta</taxon>
        <taxon>Magnoliopsida</taxon>
        <taxon>eudicotyledons</taxon>
        <taxon>Gunneridae</taxon>
        <taxon>Pentapetalae</taxon>
        <taxon>asterids</taxon>
        <taxon>lamiids</taxon>
        <taxon>Lamiales</taxon>
        <taxon>Oleaceae</taxon>
        <taxon>Oleeae</taxon>
        <taxon>Olea</taxon>
    </lineage>
</organism>
<keyword evidence="2" id="KW-1185">Reference proteome</keyword>
<dbReference type="AlphaFoldDB" id="A0A8S0S8Z4"/>
<gene>
    <name evidence="1" type="ORF">OLEA9_A002941</name>
</gene>
<comment type="caution">
    <text evidence="1">The sequence shown here is derived from an EMBL/GenBank/DDBJ whole genome shotgun (WGS) entry which is preliminary data.</text>
</comment>